<reference evidence="2" key="1">
    <citation type="submission" date="2018-02" db="EMBL/GenBank/DDBJ databases">
        <authorList>
            <person name="Cohen D.B."/>
            <person name="Kent A.D."/>
        </authorList>
    </citation>
    <scope>NUCLEOTIDE SEQUENCE</scope>
</reference>
<gene>
    <name evidence="2" type="ORF">FSB_LOCUS7202</name>
</gene>
<feature type="region of interest" description="Disordered" evidence="1">
    <location>
        <begin position="1"/>
        <end position="28"/>
    </location>
</feature>
<feature type="region of interest" description="Disordered" evidence="1">
    <location>
        <begin position="554"/>
        <end position="713"/>
    </location>
</feature>
<dbReference type="EMBL" id="OIVN01000380">
    <property type="protein sequence ID" value="SPC79320.1"/>
    <property type="molecule type" value="Genomic_DNA"/>
</dbReference>
<organism evidence="2">
    <name type="scientific">Fagus sylvatica</name>
    <name type="common">Beechnut</name>
    <dbReference type="NCBI Taxonomy" id="28930"/>
    <lineage>
        <taxon>Eukaryota</taxon>
        <taxon>Viridiplantae</taxon>
        <taxon>Streptophyta</taxon>
        <taxon>Embryophyta</taxon>
        <taxon>Tracheophyta</taxon>
        <taxon>Spermatophyta</taxon>
        <taxon>Magnoliopsida</taxon>
        <taxon>eudicotyledons</taxon>
        <taxon>Gunneridae</taxon>
        <taxon>Pentapetalae</taxon>
        <taxon>rosids</taxon>
        <taxon>fabids</taxon>
        <taxon>Fagales</taxon>
        <taxon>Fagaceae</taxon>
        <taxon>Fagus</taxon>
    </lineage>
</organism>
<name>A0A2N9EX61_FAGSY</name>
<proteinExistence type="predicted"/>
<sequence length="1037" mass="112428">MASPSSTTPVGPTSQPSTGERSKTPAVVPAASTEIVVDTPVAPPPVLGEATLVAPSSVFDEIDDPRESFVFPLMEPWYESSPLFLSRSLDFPFPMEDWDWTVTGSEAAVDRAWVPSFDEISELLIQKGEIQPVPIDFDFPCTASKDWSHWVDLEILDFDFWEILREAVHWSILISRGELTSTLEDIANHWMLPVLGEHSFSNIELSAEEEGIAAALRRQSSTRLSGWPSLFMHRKEASVCRAVFVLYWLFSYLFVAKDKVAAWSKFSDLRQEFLDCFPNFRGNLPLVYRWVGLKTHDHDLVAALDHEENVLFRPYGDDYPSFACVSIFSRFYQPTPLIHDLRVDDYRSLAYLSTETMTCIPDLVPFVKSRVFNHWKGEISRVMVPSGHRFGFTTSSMNAYWQRFTQSMVEFVNAGRSDKTPLSVHRKPLVSNPCLAPPSQSAISYVNSQKLGFAKWDEVRGGWIAYTIHLPQGWRSSVNVVEDRLIMPSKRGKGGKRDAPVDQAVEKAPKKPAPSLKKTPPKKTKAGKKGKSTTSVLASEKKSAIAPIEKPIESTVAPSKAKSVDASLSTKKPSKKSVASRPLKGQKKASVTSSSLDEEQPSAASTPPPSKKKKFTAPLFPLGAASRTRSKSGSKATHGPDRSSGDVDIVEDKDLGKSVVDSPKADAESTEGGHSASSDSFFDTTPSSVPEEQMISARSTADDDDMPGADDSNIGSADLIIHDLAIVPHASHLFEHGHNGDGAADPNTVSLSISVPQTVLTSRVTGSDASTAYVMEGISLFGATPRLSAIPAGGFIILVSRLFGEAPLVAGSPVVDEVPMSKEVHAQRFVESESAMDLGVIPETSSNVDSAVDHGAQAEGTSAPVADMPADSEHLDNIGTGEAMCLPEEGENMGITGEVTIASLPLRPPTWVGLSVEVDSISEEVAGFFEKFDKRTPNPHPERAGLGGPMLSLLGSVLAAMSRSNLGTVTKAQILTWKSVIQDLMEIADEVQALQRQIAFLQGSLAVLTAYQGDMTSTEGVALGFESGRSLFDSLFS</sequence>
<evidence type="ECO:0008006" key="3">
    <source>
        <dbReference type="Google" id="ProtNLM"/>
    </source>
</evidence>
<feature type="compositionally biased region" description="Basic and acidic residues" evidence="1">
    <location>
        <begin position="638"/>
        <end position="656"/>
    </location>
</feature>
<evidence type="ECO:0000256" key="1">
    <source>
        <dbReference type="SAM" id="MobiDB-lite"/>
    </source>
</evidence>
<feature type="compositionally biased region" description="Low complexity" evidence="1">
    <location>
        <begin position="1"/>
        <end position="18"/>
    </location>
</feature>
<dbReference type="AlphaFoldDB" id="A0A2N9EX61"/>
<feature type="region of interest" description="Disordered" evidence="1">
    <location>
        <begin position="489"/>
        <end position="542"/>
    </location>
</feature>
<feature type="compositionally biased region" description="Basic and acidic residues" evidence="1">
    <location>
        <begin position="495"/>
        <end position="509"/>
    </location>
</feature>
<accession>A0A2N9EX61</accession>
<feature type="compositionally biased region" description="Low complexity" evidence="1">
    <location>
        <begin position="675"/>
        <end position="688"/>
    </location>
</feature>
<evidence type="ECO:0000313" key="2">
    <source>
        <dbReference type="EMBL" id="SPC79320.1"/>
    </source>
</evidence>
<protein>
    <recommendedName>
        <fullName evidence="3">Aminotransferase-like plant mobile domain-containing protein</fullName>
    </recommendedName>
</protein>
<feature type="compositionally biased region" description="Basic residues" evidence="1">
    <location>
        <begin position="519"/>
        <end position="531"/>
    </location>
</feature>